<keyword evidence="3" id="KW-1185">Reference proteome</keyword>
<accession>A0A5J4NZ75</accession>
<gene>
    <name evidence="2" type="ORF">DEA37_0007005</name>
</gene>
<evidence type="ECO:0000259" key="1">
    <source>
        <dbReference type="Pfam" id="PF16415"/>
    </source>
</evidence>
<name>A0A5J4NZ75_9TREM</name>
<dbReference type="GO" id="GO:0000288">
    <property type="term" value="P:nuclear-transcribed mRNA catabolic process, deadenylation-dependent decay"/>
    <property type="evidence" value="ECO:0007669"/>
    <property type="project" value="TreeGrafter"/>
</dbReference>
<proteinExistence type="predicted"/>
<dbReference type="InterPro" id="IPR040398">
    <property type="entry name" value="Not1"/>
</dbReference>
<dbReference type="Pfam" id="PF16415">
    <property type="entry name" value="CNOT1_CAF1_bind"/>
    <property type="match status" value="1"/>
</dbReference>
<dbReference type="InterPro" id="IPR016024">
    <property type="entry name" value="ARM-type_fold"/>
</dbReference>
<reference evidence="2 3" key="1">
    <citation type="journal article" date="2019" name="Gigascience">
        <title>Whole-genome sequence of the oriental lung fluke Paragonimus westermani.</title>
        <authorList>
            <person name="Oey H."/>
            <person name="Zakrzewski M."/>
            <person name="Narain K."/>
            <person name="Devi K.R."/>
            <person name="Agatsuma T."/>
            <person name="Nawaratna S."/>
            <person name="Gobert G.N."/>
            <person name="Jones M.K."/>
            <person name="Ragan M.A."/>
            <person name="McManus D.P."/>
            <person name="Krause L."/>
        </authorList>
    </citation>
    <scope>NUCLEOTIDE SEQUENCE [LARGE SCALE GENOMIC DNA]</scope>
    <source>
        <strain evidence="2 3">IND2009</strain>
    </source>
</reference>
<dbReference type="EMBL" id="QNGE01000336">
    <property type="protein sequence ID" value="KAA3680859.1"/>
    <property type="molecule type" value="Genomic_DNA"/>
</dbReference>
<evidence type="ECO:0000313" key="3">
    <source>
        <dbReference type="Proteomes" id="UP000324629"/>
    </source>
</evidence>
<comment type="caution">
    <text evidence="2">The sequence shown here is derived from an EMBL/GenBank/DDBJ whole genome shotgun (WGS) entry which is preliminary data.</text>
</comment>
<dbReference type="SUPFAM" id="SSF48371">
    <property type="entry name" value="ARM repeat"/>
    <property type="match status" value="1"/>
</dbReference>
<sequence>MESRFAAKCIPPPDRISKKICFIINNMTENNLKRQVDEVTSIMPHHFTRWLAESILRRVASEPKLHELYAEFVTLISVHYINFETFLLELLTKEIDYLLKLPVIDACNGRTLKHLGAFLGRLTIARDIPLCVDIKSLIYTAFKNKPDSLDYIIPFISEILKNTKYSYAIKPSDPWVKEILQVVKELHQITTKLTIQFEVELLFSFLGCSMNELNSAFYLRHAP</sequence>
<protein>
    <recommendedName>
        <fullName evidence="1">CCR4-NOT transcription complex subunit 1 CAF1-binding domain-containing protein</fullName>
    </recommendedName>
</protein>
<dbReference type="Proteomes" id="UP000324629">
    <property type="component" value="Unassembled WGS sequence"/>
</dbReference>
<dbReference type="GO" id="GO:0030015">
    <property type="term" value="C:CCR4-NOT core complex"/>
    <property type="evidence" value="ECO:0007669"/>
    <property type="project" value="InterPro"/>
</dbReference>
<organism evidence="2 3">
    <name type="scientific">Paragonimus westermani</name>
    <dbReference type="NCBI Taxonomy" id="34504"/>
    <lineage>
        <taxon>Eukaryota</taxon>
        <taxon>Metazoa</taxon>
        <taxon>Spiralia</taxon>
        <taxon>Lophotrochozoa</taxon>
        <taxon>Platyhelminthes</taxon>
        <taxon>Trematoda</taxon>
        <taxon>Digenea</taxon>
        <taxon>Plagiorchiida</taxon>
        <taxon>Troglotremata</taxon>
        <taxon>Troglotrematidae</taxon>
        <taxon>Paragonimus</taxon>
    </lineage>
</organism>
<dbReference type="Gene3D" id="1.25.40.180">
    <property type="match status" value="1"/>
</dbReference>
<dbReference type="AlphaFoldDB" id="A0A5J4NZ75"/>
<evidence type="ECO:0000313" key="2">
    <source>
        <dbReference type="EMBL" id="KAA3680859.1"/>
    </source>
</evidence>
<dbReference type="PANTHER" id="PTHR13162:SF8">
    <property type="entry name" value="CCR4-NOT TRANSCRIPTION COMPLEX SUBUNIT 1"/>
    <property type="match status" value="1"/>
</dbReference>
<feature type="domain" description="CCR4-NOT transcription complex subunit 1 CAF1-binding" evidence="1">
    <location>
        <begin position="11"/>
        <end position="221"/>
    </location>
</feature>
<dbReference type="InterPro" id="IPR032191">
    <property type="entry name" value="CNOT1_CAF1_bind"/>
</dbReference>
<dbReference type="PANTHER" id="PTHR13162">
    <property type="entry name" value="CCR4-NOT TRANSCRIPTION COMPLEX"/>
    <property type="match status" value="1"/>
</dbReference>
<dbReference type="GO" id="GO:0060090">
    <property type="term" value="F:molecular adaptor activity"/>
    <property type="evidence" value="ECO:0007669"/>
    <property type="project" value="TreeGrafter"/>
</dbReference>
<dbReference type="GO" id="GO:0017148">
    <property type="term" value="P:negative regulation of translation"/>
    <property type="evidence" value="ECO:0007669"/>
    <property type="project" value="InterPro"/>
</dbReference>
<dbReference type="GO" id="GO:0000932">
    <property type="term" value="C:P-body"/>
    <property type="evidence" value="ECO:0007669"/>
    <property type="project" value="TreeGrafter"/>
</dbReference>